<sequence length="440" mass="46717">MSPTFLTRIEVYERGLPFLRQRTAATRPPRVVSGLFRRMKAADGRQSSWTASVGAGEDPVLHLGHTLLGCSSPSSPGRLLSAPTLGARRRQPSSPAGPSSAPQQPPLPLLLLAVLRCFLSFLSLCLPYHHHLFLLLQQQKLSSITFYILLLLPALLCSSSPSCFVMLSIWKATVFEGLGSMCLVWLVGASSTALGAGDSILTGLALGILYTLGTSLSMYTLGPVSGGHINPFITLATMAAGTLSLVRGAAYVIAHLIGAMAGGALVAAALGPAARNTSNGGCILRSLDAFSLKQAFALEFMAAFFLILLLHGTGLAHQQINNHGNRLAPLLFGLSVGLITFATSGFANTHAYIGSSGYPNICFGLAAGIMQFQSSHWVFWIPGFVAVVGFGLATRLMKPYDLAEQVLDDDMSIIHTMRYRDQNIVATVETEVKSSNASQV</sequence>
<dbReference type="Proteomes" id="UP000037035">
    <property type="component" value="Unassembled WGS sequence"/>
</dbReference>
<evidence type="ECO:0000256" key="3">
    <source>
        <dbReference type="ARBA" id="ARBA00022692"/>
    </source>
</evidence>
<dbReference type="Gene3D" id="1.20.1080.10">
    <property type="entry name" value="Glycerol uptake facilitator protein"/>
    <property type="match status" value="1"/>
</dbReference>
<dbReference type="Pfam" id="PF00230">
    <property type="entry name" value="MIP"/>
    <property type="match status" value="1"/>
</dbReference>
<dbReference type="InterPro" id="IPR000425">
    <property type="entry name" value="MIP"/>
</dbReference>
<dbReference type="EMBL" id="LAVV01012517">
    <property type="protein sequence ID" value="KNZ46614.1"/>
    <property type="molecule type" value="Genomic_DNA"/>
</dbReference>
<comment type="similarity">
    <text evidence="2 6">Belongs to the MIP/aquaporin (TC 1.A.8) family.</text>
</comment>
<evidence type="ECO:0000256" key="4">
    <source>
        <dbReference type="ARBA" id="ARBA00022989"/>
    </source>
</evidence>
<comment type="subcellular location">
    <subcellularLocation>
        <location evidence="1">Membrane</location>
        <topology evidence="1">Multi-pass membrane protein</topology>
    </subcellularLocation>
</comment>
<organism evidence="9 10">
    <name type="scientific">Puccinia sorghi</name>
    <dbReference type="NCBI Taxonomy" id="27349"/>
    <lineage>
        <taxon>Eukaryota</taxon>
        <taxon>Fungi</taxon>
        <taxon>Dikarya</taxon>
        <taxon>Basidiomycota</taxon>
        <taxon>Pucciniomycotina</taxon>
        <taxon>Pucciniomycetes</taxon>
        <taxon>Pucciniales</taxon>
        <taxon>Pucciniaceae</taxon>
        <taxon>Puccinia</taxon>
    </lineage>
</organism>
<evidence type="ECO:0008006" key="11">
    <source>
        <dbReference type="Google" id="ProtNLM"/>
    </source>
</evidence>
<keyword evidence="3 6" id="KW-0812">Transmembrane</keyword>
<dbReference type="InterPro" id="IPR023271">
    <property type="entry name" value="Aquaporin-like"/>
</dbReference>
<evidence type="ECO:0000256" key="5">
    <source>
        <dbReference type="ARBA" id="ARBA00023136"/>
    </source>
</evidence>
<dbReference type="SUPFAM" id="SSF81338">
    <property type="entry name" value="Aquaporin-like"/>
    <property type="match status" value="1"/>
</dbReference>
<feature type="transmembrane region" description="Helical" evidence="8">
    <location>
        <begin position="377"/>
        <end position="397"/>
    </location>
</feature>
<evidence type="ECO:0000313" key="10">
    <source>
        <dbReference type="Proteomes" id="UP000037035"/>
    </source>
</evidence>
<dbReference type="InterPro" id="IPR034294">
    <property type="entry name" value="Aquaporin_transptr"/>
</dbReference>
<evidence type="ECO:0000256" key="1">
    <source>
        <dbReference type="ARBA" id="ARBA00004141"/>
    </source>
</evidence>
<dbReference type="GO" id="GO:0005886">
    <property type="term" value="C:plasma membrane"/>
    <property type="evidence" value="ECO:0007669"/>
    <property type="project" value="TreeGrafter"/>
</dbReference>
<dbReference type="VEuPathDB" id="FungiDB:VP01_711g5"/>
<evidence type="ECO:0000256" key="2">
    <source>
        <dbReference type="ARBA" id="ARBA00006175"/>
    </source>
</evidence>
<dbReference type="PRINTS" id="PR00783">
    <property type="entry name" value="MINTRINSICP"/>
</dbReference>
<dbReference type="AlphaFoldDB" id="A0A0L6UDG8"/>
<keyword evidence="6" id="KW-0813">Transport</keyword>
<feature type="transmembrane region" description="Helical" evidence="8">
    <location>
        <begin position="229"/>
        <end position="246"/>
    </location>
</feature>
<keyword evidence="10" id="KW-1185">Reference proteome</keyword>
<evidence type="ECO:0000313" key="9">
    <source>
        <dbReference type="EMBL" id="KNZ46614.1"/>
    </source>
</evidence>
<feature type="transmembrane region" description="Helical" evidence="8">
    <location>
        <begin position="294"/>
        <end position="315"/>
    </location>
</feature>
<feature type="transmembrane region" description="Helical" evidence="8">
    <location>
        <begin position="109"/>
        <end position="129"/>
    </location>
</feature>
<feature type="transmembrane region" description="Helical" evidence="8">
    <location>
        <begin position="253"/>
        <end position="274"/>
    </location>
</feature>
<feature type="transmembrane region" description="Helical" evidence="8">
    <location>
        <begin position="327"/>
        <end position="347"/>
    </location>
</feature>
<feature type="transmembrane region" description="Helical" evidence="8">
    <location>
        <begin position="182"/>
        <end position="209"/>
    </location>
</feature>
<evidence type="ECO:0000256" key="6">
    <source>
        <dbReference type="RuleBase" id="RU000477"/>
    </source>
</evidence>
<evidence type="ECO:0000256" key="8">
    <source>
        <dbReference type="SAM" id="Phobius"/>
    </source>
</evidence>
<dbReference type="OrthoDB" id="2499470at2759"/>
<reference evidence="9 10" key="1">
    <citation type="submission" date="2015-08" db="EMBL/GenBank/DDBJ databases">
        <title>Next Generation Sequencing and Analysis of the Genome of Puccinia sorghi L Schw, the Causal Agent of Maize Common Rust.</title>
        <authorList>
            <person name="Rochi L."/>
            <person name="Burguener G."/>
            <person name="Darino M."/>
            <person name="Turjanski A."/>
            <person name="Kreff E."/>
            <person name="Dieguez M.J."/>
            <person name="Sacco F."/>
        </authorList>
    </citation>
    <scope>NUCLEOTIDE SEQUENCE [LARGE SCALE GENOMIC DNA]</scope>
    <source>
        <strain evidence="9 10">RO10H11247</strain>
    </source>
</reference>
<comment type="caution">
    <text evidence="9">The sequence shown here is derived from an EMBL/GenBank/DDBJ whole genome shotgun (WGS) entry which is preliminary data.</text>
</comment>
<dbReference type="STRING" id="27349.A0A0L6UDG8"/>
<dbReference type="PANTHER" id="PTHR19139:SF199">
    <property type="entry name" value="MIP17260P"/>
    <property type="match status" value="1"/>
</dbReference>
<dbReference type="PANTHER" id="PTHR19139">
    <property type="entry name" value="AQUAPORIN TRANSPORTER"/>
    <property type="match status" value="1"/>
</dbReference>
<name>A0A0L6UDG8_9BASI</name>
<accession>A0A0L6UDG8</accession>
<proteinExistence type="inferred from homology"/>
<evidence type="ECO:0000256" key="7">
    <source>
        <dbReference type="SAM" id="MobiDB-lite"/>
    </source>
</evidence>
<gene>
    <name evidence="9" type="ORF">VP01_711g5</name>
</gene>
<keyword evidence="4 8" id="KW-1133">Transmembrane helix</keyword>
<feature type="region of interest" description="Disordered" evidence="7">
    <location>
        <begin position="74"/>
        <end position="103"/>
    </location>
</feature>
<feature type="compositionally biased region" description="Low complexity" evidence="7">
    <location>
        <begin position="92"/>
        <end position="102"/>
    </location>
</feature>
<protein>
    <recommendedName>
        <fullName evidence="11">Aquaporin</fullName>
    </recommendedName>
</protein>
<dbReference type="GO" id="GO:0015250">
    <property type="term" value="F:water channel activity"/>
    <property type="evidence" value="ECO:0007669"/>
    <property type="project" value="TreeGrafter"/>
</dbReference>
<feature type="transmembrane region" description="Helical" evidence="8">
    <location>
        <begin position="144"/>
        <end position="170"/>
    </location>
</feature>
<keyword evidence="5 8" id="KW-0472">Membrane</keyword>